<evidence type="ECO:0000313" key="2">
    <source>
        <dbReference type="Proteomes" id="UP000219439"/>
    </source>
</evidence>
<dbReference type="SUPFAM" id="SSF50969">
    <property type="entry name" value="YVTN repeat-like/Quinoprotein amine dehydrogenase"/>
    <property type="match status" value="1"/>
</dbReference>
<dbReference type="Gene3D" id="2.130.10.10">
    <property type="entry name" value="YVTN repeat-like/Quinoprotein amine dehydrogenase"/>
    <property type="match status" value="1"/>
</dbReference>
<dbReference type="PROSITE" id="PS51318">
    <property type="entry name" value="TAT"/>
    <property type="match status" value="1"/>
</dbReference>
<dbReference type="InterPro" id="IPR006311">
    <property type="entry name" value="TAT_signal"/>
</dbReference>
<dbReference type="Pfam" id="PF07433">
    <property type="entry name" value="DUF1513"/>
    <property type="match status" value="1"/>
</dbReference>
<reference evidence="1 2" key="1">
    <citation type="submission" date="2017-09" db="EMBL/GenBank/DDBJ databases">
        <authorList>
            <person name="Ehlers B."/>
            <person name="Leendertz F.H."/>
        </authorList>
    </citation>
    <scope>NUCLEOTIDE SEQUENCE [LARGE SCALE GENOMIC DNA]</scope>
    <source>
        <strain evidence="1 2">DSM 18289</strain>
    </source>
</reference>
<keyword evidence="2" id="KW-1185">Reference proteome</keyword>
<dbReference type="EMBL" id="OBEL01000003">
    <property type="protein sequence ID" value="SNZ19830.1"/>
    <property type="molecule type" value="Genomic_DNA"/>
</dbReference>
<proteinExistence type="predicted"/>
<dbReference type="InterPro" id="IPR011044">
    <property type="entry name" value="Quino_amine_DH_bsu"/>
</dbReference>
<gene>
    <name evidence="1" type="ORF">SAMN06265368_2924</name>
</gene>
<dbReference type="RefSeq" id="WP_097154209.1">
    <property type="nucleotide sequence ID" value="NZ_OBEL01000003.1"/>
</dbReference>
<dbReference type="PIRSF" id="PIRSF028101">
    <property type="entry name" value="UCP028101"/>
    <property type="match status" value="1"/>
</dbReference>
<evidence type="ECO:0000313" key="1">
    <source>
        <dbReference type="EMBL" id="SNZ19830.1"/>
    </source>
</evidence>
<accession>A0A285PDK6</accession>
<protein>
    <submittedName>
        <fullName evidence="1">Uncharacterized protein</fullName>
    </submittedName>
</protein>
<dbReference type="OrthoDB" id="5624218at2"/>
<dbReference type="Proteomes" id="UP000219439">
    <property type="component" value="Unassembled WGS sequence"/>
</dbReference>
<dbReference type="AlphaFoldDB" id="A0A285PDK6"/>
<name>A0A285PDK6_9HYPH</name>
<dbReference type="InterPro" id="IPR015943">
    <property type="entry name" value="WD40/YVTN_repeat-like_dom_sf"/>
</dbReference>
<dbReference type="InterPro" id="IPR008311">
    <property type="entry name" value="UCP028101"/>
</dbReference>
<organism evidence="1 2">
    <name type="scientific">Cohaesibacter gelatinilyticus</name>
    <dbReference type="NCBI Taxonomy" id="372072"/>
    <lineage>
        <taxon>Bacteria</taxon>
        <taxon>Pseudomonadati</taxon>
        <taxon>Pseudomonadota</taxon>
        <taxon>Alphaproteobacteria</taxon>
        <taxon>Hyphomicrobiales</taxon>
        <taxon>Cohaesibacteraceae</taxon>
    </lineage>
</organism>
<sequence>MSALELDRRQLLAAGGVALISGLIGLPRDLAAQSKAFFASAVRLADKSFAVQLLDEAGIPLASYPLEDRGHDVAVSPKGDLVVAFARRPGRFMLAIPTNGSEPNLIWAREDRHYFGHGAFSIDGQLLYAAENAFTDKDDITHGVIGIYDVQAGFKRIGEHFSHGVGPHEILLMGDGKTLAVANGGIMTHPDYRRVKLNLDDMKPNLSFVDITSGDLLDQMELPADLHQLSIRHMSIDKDQRVWFGCQHQGELTEEVPLIGSYKRDGEVRMSEIPEDLFYSLRNYVGSVMCNGEGSLVATSCPRGGKVLYWDVERGTYLGETALRDGCGIAAWGKGFVMSNGIGDFGRVGLPAESAFEVSHHQSGLAFDNHMIAL</sequence>